<organism evidence="5 7">
    <name type="scientific">Bursaphelenchus xylophilus</name>
    <name type="common">Pinewood nematode worm</name>
    <name type="synonym">Aphelenchoides xylophilus</name>
    <dbReference type="NCBI Taxonomy" id="6326"/>
    <lineage>
        <taxon>Eukaryota</taxon>
        <taxon>Metazoa</taxon>
        <taxon>Ecdysozoa</taxon>
        <taxon>Nematoda</taxon>
        <taxon>Chromadorea</taxon>
        <taxon>Rhabditida</taxon>
        <taxon>Tylenchina</taxon>
        <taxon>Tylenchomorpha</taxon>
        <taxon>Aphelenchoidea</taxon>
        <taxon>Aphelenchoididae</taxon>
        <taxon>Bursaphelenchus</taxon>
    </lineage>
</organism>
<proteinExistence type="predicted"/>
<dbReference type="AlphaFoldDB" id="A0A1I7SL99"/>
<dbReference type="EMBL" id="CAJFCV020000006">
    <property type="protein sequence ID" value="CAG9129437.1"/>
    <property type="molecule type" value="Genomic_DNA"/>
</dbReference>
<accession>A0A1I7SL99</accession>
<gene>
    <name evidence="3" type="ORF">BXYJ_LOCUS14051</name>
</gene>
<reference evidence="4" key="2">
    <citation type="submission" date="2020-08" db="EMBL/GenBank/DDBJ databases">
        <authorList>
            <person name="Kikuchi T."/>
        </authorList>
    </citation>
    <scope>NUCLEOTIDE SEQUENCE</scope>
    <source>
        <strain evidence="3">Ka4C1</strain>
    </source>
</reference>
<feature type="chain" id="PRO_5035399925" evidence="2">
    <location>
        <begin position="20"/>
        <end position="682"/>
    </location>
</feature>
<feature type="region of interest" description="Disordered" evidence="1">
    <location>
        <begin position="390"/>
        <end position="416"/>
    </location>
</feature>
<evidence type="ECO:0000313" key="7">
    <source>
        <dbReference type="WBParaSite" id="BXY_1383100.1"/>
    </source>
</evidence>
<dbReference type="EMBL" id="CAJFDI010000006">
    <property type="protein sequence ID" value="CAD5233960.1"/>
    <property type="molecule type" value="Genomic_DNA"/>
</dbReference>
<evidence type="ECO:0000313" key="4">
    <source>
        <dbReference type="EMBL" id="CAG9129437.1"/>
    </source>
</evidence>
<evidence type="ECO:0000313" key="5">
    <source>
        <dbReference type="Proteomes" id="UP000095284"/>
    </source>
</evidence>
<reference evidence="7" key="1">
    <citation type="submission" date="2016-11" db="UniProtKB">
        <authorList>
            <consortium name="WormBaseParasite"/>
        </authorList>
    </citation>
    <scope>IDENTIFICATION</scope>
</reference>
<keyword evidence="6" id="KW-1185">Reference proteome</keyword>
<name>A0A1I7SL99_BURXY</name>
<evidence type="ECO:0000313" key="6">
    <source>
        <dbReference type="Proteomes" id="UP000659654"/>
    </source>
</evidence>
<dbReference type="Proteomes" id="UP000095284">
    <property type="component" value="Unplaced"/>
</dbReference>
<sequence length="682" mass="73867">MFLFTYILLLVPILHLALGQVIPAPPIPPGQVLQVDGITGQGKVIYTLVPLVTYQQQWIQQGQRQLYSIFPLGKIQPSGVITLADGSNLPQGGFLVADGLDAAGNVIYRVINVSVYQAQQALCADRQQFVACGCQRPRPSFGPKLMYIPPIINGGDYILLMVQANRGNNRLNPACQAPPPIGPPISPCSILIPTPCGPILVPGQPSISIQPGTVIIPGQPGIIIVPINGQILTPNSPYLPIQPGGIIIPNQPCTVQIPGAPGYPIQPGTIILGAQAGQNWNNLNSGRLVLQGESGKPAVFVYPGQNLNPNLGDNGILNLQSGSPHPHPLIYPSFVTNFDQSADLLSQYISPPALPNQPIFSGGMSVMPSVAGTGDKYGKTTQTQYKTIKNQTESTATPQKLKSTTKKVDKKKSTKATGKSELTTLLNLKGLSSLLKANKSITATSALSKKGITTTIKSVEKTTTKKVTPKLKVTESPKFLLGADFTPDIDEIKKIIPDILSKPEGIITDKGATLKSGDPLKPQQHLLPIFNHSESDLFMALRVVNQTEYQLYQNLTLKPFKYNFNLKFDDVLPLILPNPSFEEARKVYPTLSKKPIGRIYPEGPVNEEDKPLGKGLHFLPDLHEDGVVLFRILRPSEWMGMIKEMGKSTSSVTEVQVVTAVATVFAEKTIENPFKHVLHFMH</sequence>
<dbReference type="WBParaSite" id="BXY_1383100.1">
    <property type="protein sequence ID" value="BXY_1383100.1"/>
    <property type="gene ID" value="BXY_1383100"/>
</dbReference>
<feature type="signal peptide" evidence="2">
    <location>
        <begin position="1"/>
        <end position="19"/>
    </location>
</feature>
<keyword evidence="2" id="KW-0732">Signal</keyword>
<protein>
    <submittedName>
        <fullName evidence="3">(pine wood nematode) hypothetical protein</fullName>
    </submittedName>
</protein>
<dbReference type="Proteomes" id="UP000582659">
    <property type="component" value="Unassembled WGS sequence"/>
</dbReference>
<dbReference type="Proteomes" id="UP000659654">
    <property type="component" value="Unassembled WGS sequence"/>
</dbReference>
<evidence type="ECO:0000256" key="2">
    <source>
        <dbReference type="SAM" id="SignalP"/>
    </source>
</evidence>
<evidence type="ECO:0000313" key="3">
    <source>
        <dbReference type="EMBL" id="CAD5233960.1"/>
    </source>
</evidence>
<evidence type="ECO:0000256" key="1">
    <source>
        <dbReference type="SAM" id="MobiDB-lite"/>
    </source>
</evidence>
<feature type="compositionally biased region" description="Basic residues" evidence="1">
    <location>
        <begin position="403"/>
        <end position="414"/>
    </location>
</feature>